<sequence>MPTNTPLGLKNDAKYAFESFRNCDDVFPNATYVVSSSPDGFAFVLGFLAPLWVVGGFDSSVHISEEARNASTAIPWAVMLSTAASCILGWGINVSLTFNMGKDINGIFSNAIGQPLATFSSTRHFSALEYIDHGSVHGGHKPPGVIFQADFCIQSRWRIGFFKVNNVEEFESLEKTL</sequence>
<feature type="transmembrane region" description="Helical" evidence="6">
    <location>
        <begin position="73"/>
        <end position="92"/>
    </location>
</feature>
<reference evidence="7" key="1">
    <citation type="submission" date="2022-08" db="EMBL/GenBank/DDBJ databases">
        <authorList>
            <consortium name="DOE Joint Genome Institute"/>
            <person name="Min B."/>
            <person name="Riley R."/>
            <person name="Sierra-Patev S."/>
            <person name="Naranjo-Ortiz M."/>
            <person name="Looney B."/>
            <person name="Konkel Z."/>
            <person name="Slot J.C."/>
            <person name="Sakamoto Y."/>
            <person name="Steenwyk J.L."/>
            <person name="Rokas A."/>
            <person name="Carro J."/>
            <person name="Camarero S."/>
            <person name="Ferreira P."/>
            <person name="Molpeceres G."/>
            <person name="Ruiz-Duenas F.J."/>
            <person name="Serrano A."/>
            <person name="Henrissat B."/>
            <person name="Drula E."/>
            <person name="Hughes K.W."/>
            <person name="Mata J.L."/>
            <person name="Ishikawa N.K."/>
            <person name="Vargas-Isla R."/>
            <person name="Ushijima S."/>
            <person name="Smith C.A."/>
            <person name="Ahrendt S."/>
            <person name="Andreopoulos W."/>
            <person name="He G."/>
            <person name="Labutti K."/>
            <person name="Lipzen A."/>
            <person name="Ng V."/>
            <person name="Sandor L."/>
            <person name="Barry K."/>
            <person name="Martinez A.T."/>
            <person name="Xiao Y."/>
            <person name="Gibbons J.G."/>
            <person name="Terashima K."/>
            <person name="Hibbett D.S."/>
            <person name="Grigoriev I.V."/>
        </authorList>
    </citation>
    <scope>NUCLEOTIDE SEQUENCE</scope>
    <source>
        <strain evidence="7">TFB10291</strain>
    </source>
</reference>
<dbReference type="GO" id="GO:0016020">
    <property type="term" value="C:membrane"/>
    <property type="evidence" value="ECO:0007669"/>
    <property type="project" value="UniProtKB-SubCell"/>
</dbReference>
<keyword evidence="2" id="KW-0813">Transport</keyword>
<keyword evidence="5 6" id="KW-0472">Membrane</keyword>
<dbReference type="AlphaFoldDB" id="A0AA38K8E3"/>
<dbReference type="InterPro" id="IPR002293">
    <property type="entry name" value="AA/rel_permease1"/>
</dbReference>
<organism evidence="7 8">
    <name type="scientific">Lentinula aff. detonsa</name>
    <dbReference type="NCBI Taxonomy" id="2804958"/>
    <lineage>
        <taxon>Eukaryota</taxon>
        <taxon>Fungi</taxon>
        <taxon>Dikarya</taxon>
        <taxon>Basidiomycota</taxon>
        <taxon>Agaricomycotina</taxon>
        <taxon>Agaricomycetes</taxon>
        <taxon>Agaricomycetidae</taxon>
        <taxon>Agaricales</taxon>
        <taxon>Marasmiineae</taxon>
        <taxon>Omphalotaceae</taxon>
        <taxon>Lentinula</taxon>
    </lineage>
</organism>
<evidence type="ECO:0000256" key="4">
    <source>
        <dbReference type="ARBA" id="ARBA00022989"/>
    </source>
</evidence>
<protein>
    <submittedName>
        <fullName evidence="7">Uncharacterized protein</fullName>
    </submittedName>
</protein>
<dbReference type="PANTHER" id="PTHR45649:SF6">
    <property type="entry name" value="GABA-SPECIFIC PERMEASE"/>
    <property type="match status" value="1"/>
</dbReference>
<evidence type="ECO:0000313" key="8">
    <source>
        <dbReference type="Proteomes" id="UP001163798"/>
    </source>
</evidence>
<dbReference type="Proteomes" id="UP001163798">
    <property type="component" value="Unassembled WGS sequence"/>
</dbReference>
<gene>
    <name evidence="7" type="ORF">GGU10DRAFT_336046</name>
</gene>
<dbReference type="Pfam" id="PF13520">
    <property type="entry name" value="AA_permease_2"/>
    <property type="match status" value="1"/>
</dbReference>
<feature type="transmembrane region" description="Helical" evidence="6">
    <location>
        <begin position="41"/>
        <end position="61"/>
    </location>
</feature>
<dbReference type="EMBL" id="MU793521">
    <property type="protein sequence ID" value="KAJ3781824.1"/>
    <property type="molecule type" value="Genomic_DNA"/>
</dbReference>
<proteinExistence type="predicted"/>
<keyword evidence="3 6" id="KW-0812">Transmembrane</keyword>
<comment type="subcellular location">
    <subcellularLocation>
        <location evidence="1">Membrane</location>
        <topology evidence="1">Multi-pass membrane protein</topology>
    </subcellularLocation>
</comment>
<keyword evidence="4 6" id="KW-1133">Transmembrane helix</keyword>
<evidence type="ECO:0000313" key="7">
    <source>
        <dbReference type="EMBL" id="KAJ3781824.1"/>
    </source>
</evidence>
<dbReference type="PANTHER" id="PTHR45649">
    <property type="entry name" value="AMINO-ACID PERMEASE BAT1"/>
    <property type="match status" value="1"/>
</dbReference>
<dbReference type="GO" id="GO:0022857">
    <property type="term" value="F:transmembrane transporter activity"/>
    <property type="evidence" value="ECO:0007669"/>
    <property type="project" value="InterPro"/>
</dbReference>
<comment type="caution">
    <text evidence="7">The sequence shown here is derived from an EMBL/GenBank/DDBJ whole genome shotgun (WGS) entry which is preliminary data.</text>
</comment>
<name>A0AA38K8E3_9AGAR</name>
<evidence type="ECO:0000256" key="3">
    <source>
        <dbReference type="ARBA" id="ARBA00022692"/>
    </source>
</evidence>
<accession>A0AA38K8E3</accession>
<dbReference type="Gene3D" id="1.20.1740.10">
    <property type="entry name" value="Amino acid/polyamine transporter I"/>
    <property type="match status" value="1"/>
</dbReference>
<evidence type="ECO:0000256" key="5">
    <source>
        <dbReference type="ARBA" id="ARBA00023136"/>
    </source>
</evidence>
<keyword evidence="8" id="KW-1185">Reference proteome</keyword>
<evidence type="ECO:0000256" key="6">
    <source>
        <dbReference type="SAM" id="Phobius"/>
    </source>
</evidence>
<evidence type="ECO:0000256" key="2">
    <source>
        <dbReference type="ARBA" id="ARBA00022448"/>
    </source>
</evidence>
<evidence type="ECO:0000256" key="1">
    <source>
        <dbReference type="ARBA" id="ARBA00004141"/>
    </source>
</evidence>